<dbReference type="GO" id="GO:0005635">
    <property type="term" value="C:nuclear envelope"/>
    <property type="evidence" value="ECO:0007669"/>
    <property type="project" value="TreeGrafter"/>
</dbReference>
<feature type="transmembrane region" description="Helical" evidence="5">
    <location>
        <begin position="366"/>
        <end position="388"/>
    </location>
</feature>
<feature type="transmembrane region" description="Helical" evidence="5">
    <location>
        <begin position="40"/>
        <end position="63"/>
    </location>
</feature>
<feature type="transmembrane region" description="Helical" evidence="5">
    <location>
        <begin position="276"/>
        <end position="293"/>
    </location>
</feature>
<evidence type="ECO:0000256" key="4">
    <source>
        <dbReference type="ARBA" id="ARBA00023136"/>
    </source>
</evidence>
<dbReference type="InterPro" id="IPR011701">
    <property type="entry name" value="MFS"/>
</dbReference>
<dbReference type="InterPro" id="IPR020846">
    <property type="entry name" value="MFS_dom"/>
</dbReference>
<evidence type="ECO:0000313" key="8">
    <source>
        <dbReference type="RefSeq" id="XP_013401516.1"/>
    </source>
</evidence>
<protein>
    <submittedName>
        <fullName evidence="8">Major facilitator superfamily domain-containing protein 9 isoform X1</fullName>
    </submittedName>
</protein>
<feature type="transmembrane region" description="Helical" evidence="5">
    <location>
        <begin position="400"/>
        <end position="420"/>
    </location>
</feature>
<keyword evidence="2 5" id="KW-0812">Transmembrane</keyword>
<dbReference type="CDD" id="cd17390">
    <property type="entry name" value="MFS_MFSD9"/>
    <property type="match status" value="1"/>
</dbReference>
<evidence type="ECO:0000256" key="5">
    <source>
        <dbReference type="SAM" id="Phobius"/>
    </source>
</evidence>
<dbReference type="Proteomes" id="UP000085678">
    <property type="component" value="Unplaced"/>
</dbReference>
<accession>A0A1S3IUA4</accession>
<dbReference type="SUPFAM" id="SSF103473">
    <property type="entry name" value="MFS general substrate transporter"/>
    <property type="match status" value="1"/>
</dbReference>
<dbReference type="Pfam" id="PF07690">
    <property type="entry name" value="MFS_1"/>
    <property type="match status" value="1"/>
</dbReference>
<comment type="subcellular location">
    <subcellularLocation>
        <location evidence="1">Membrane</location>
        <topology evidence="1">Multi-pass membrane protein</topology>
    </subcellularLocation>
</comment>
<dbReference type="PROSITE" id="PS50850">
    <property type="entry name" value="MFS"/>
    <property type="match status" value="1"/>
</dbReference>
<feature type="domain" description="Major facilitator superfamily (MFS) profile" evidence="6">
    <location>
        <begin position="41"/>
        <end position="454"/>
    </location>
</feature>
<evidence type="ECO:0000256" key="3">
    <source>
        <dbReference type="ARBA" id="ARBA00022989"/>
    </source>
</evidence>
<dbReference type="KEGG" id="lak:106167320"/>
<dbReference type="InParanoid" id="A0A1S3IUA4"/>
<dbReference type="InterPro" id="IPR001958">
    <property type="entry name" value="Tet-R_TetA/multi-R_MdtG-like"/>
</dbReference>
<dbReference type="AlphaFoldDB" id="A0A1S3IUA4"/>
<evidence type="ECO:0000256" key="1">
    <source>
        <dbReference type="ARBA" id="ARBA00004141"/>
    </source>
</evidence>
<gene>
    <name evidence="8" type="primary">LOC106167320</name>
</gene>
<feature type="transmembrane region" description="Helical" evidence="5">
    <location>
        <begin position="107"/>
        <end position="134"/>
    </location>
</feature>
<dbReference type="InterPro" id="IPR036259">
    <property type="entry name" value="MFS_trans_sf"/>
</dbReference>
<dbReference type="Gene3D" id="1.20.1250.20">
    <property type="entry name" value="MFS general substrate transporter like domains"/>
    <property type="match status" value="1"/>
</dbReference>
<evidence type="ECO:0000313" key="7">
    <source>
        <dbReference type="Proteomes" id="UP000085678"/>
    </source>
</evidence>
<evidence type="ECO:0000259" key="6">
    <source>
        <dbReference type="PROSITE" id="PS50850"/>
    </source>
</evidence>
<dbReference type="STRING" id="7574.A0A1S3IUA4"/>
<evidence type="ECO:0000256" key="2">
    <source>
        <dbReference type="ARBA" id="ARBA00022692"/>
    </source>
</evidence>
<organism evidence="7 8">
    <name type="scientific">Lingula anatina</name>
    <name type="common">Brachiopod</name>
    <name type="synonym">Lingula unguis</name>
    <dbReference type="NCBI Taxonomy" id="7574"/>
    <lineage>
        <taxon>Eukaryota</taxon>
        <taxon>Metazoa</taxon>
        <taxon>Spiralia</taxon>
        <taxon>Lophotrochozoa</taxon>
        <taxon>Brachiopoda</taxon>
        <taxon>Linguliformea</taxon>
        <taxon>Lingulata</taxon>
        <taxon>Lingulida</taxon>
        <taxon>Linguloidea</taxon>
        <taxon>Lingulidae</taxon>
        <taxon>Lingula</taxon>
    </lineage>
</organism>
<keyword evidence="3 5" id="KW-1133">Transmembrane helix</keyword>
<reference evidence="8" key="1">
    <citation type="submission" date="2025-08" db="UniProtKB">
        <authorList>
            <consortium name="RefSeq"/>
        </authorList>
    </citation>
    <scope>IDENTIFICATION</scope>
    <source>
        <tissue evidence="8">Gonads</tissue>
    </source>
</reference>
<feature type="transmembrane region" description="Helical" evidence="5">
    <location>
        <begin position="168"/>
        <end position="187"/>
    </location>
</feature>
<dbReference type="PANTHER" id="PTHR24002:SF3">
    <property type="entry name" value="SOLUTE CARRIER FAMILY 22 MEMBER 18"/>
    <property type="match status" value="1"/>
</dbReference>
<dbReference type="OMA" id="LMAMAIM"/>
<feature type="transmembrane region" description="Helical" evidence="5">
    <location>
        <begin position="70"/>
        <end position="87"/>
    </location>
</feature>
<name>A0A1S3IUA4_LINAN</name>
<dbReference type="GeneID" id="106167320"/>
<keyword evidence="4 5" id="KW-0472">Membrane</keyword>
<dbReference type="RefSeq" id="XP_013401516.1">
    <property type="nucleotide sequence ID" value="XM_013546062.1"/>
</dbReference>
<sequence length="462" mass="50705">MPISNEYTKDECIMTAAWTGLMMEMRGRSAPLSKRSIPGALLNVIYLSGFLDLFGVSLILPWLTSYAKDLGASATLIGMLGSLYGSLQFISGPVLGKWSDVSGHRHALILCLILSAFGYFLLGFSYSLVFVFLARIPIGIFKHSRTITKAYITDIVPKDHQSATFGRFNAVCSIGFILGPPVGGHIAELPGGFQLAAMLAGGIFLLNAGMLWFCVPEVNSKLKSVASLEVTATQSKLDNNNEETTKSLELQPKVRRVAFSPSKLLYSFKYIDWRNLWDIFLIRLTLGIGTLLYKNHYALFLKARFSASPSTVGYMMSYSAIASACTGFVIGNIADWYKDDRKLLLHSTFMMFISFTSTVFVPDLFWLLIIVTPLAFSTAISRICVTSLTIQKGHRHDSGVLLGLGQSFTAMGRIISPTLASLSSEISVVAPNVISAACSFIVFILMVILSRKKQVEVNEKIK</sequence>
<dbReference type="GO" id="GO:0016020">
    <property type="term" value="C:membrane"/>
    <property type="evidence" value="ECO:0007669"/>
    <property type="project" value="UniProtKB-SubCell"/>
</dbReference>
<proteinExistence type="predicted"/>
<dbReference type="OrthoDB" id="10262656at2759"/>
<feature type="transmembrane region" description="Helical" evidence="5">
    <location>
        <begin position="343"/>
        <end position="360"/>
    </location>
</feature>
<dbReference type="PANTHER" id="PTHR24002">
    <property type="entry name" value="SOLUTE CARRIER FAMILY 22 MEMBER 18"/>
    <property type="match status" value="1"/>
</dbReference>
<feature type="transmembrane region" description="Helical" evidence="5">
    <location>
        <begin position="313"/>
        <end position="331"/>
    </location>
</feature>
<keyword evidence="7" id="KW-1185">Reference proteome</keyword>
<dbReference type="GO" id="GO:0022857">
    <property type="term" value="F:transmembrane transporter activity"/>
    <property type="evidence" value="ECO:0007669"/>
    <property type="project" value="InterPro"/>
</dbReference>
<dbReference type="PRINTS" id="PR01035">
    <property type="entry name" value="TCRTETA"/>
</dbReference>
<feature type="transmembrane region" description="Helical" evidence="5">
    <location>
        <begin position="426"/>
        <end position="449"/>
    </location>
</feature>
<feature type="transmembrane region" description="Helical" evidence="5">
    <location>
        <begin position="193"/>
        <end position="215"/>
    </location>
</feature>